<keyword evidence="2" id="KW-0904">Protein phosphatase</keyword>
<feature type="non-terminal residue" evidence="5">
    <location>
        <position position="1"/>
    </location>
</feature>
<evidence type="ECO:0000259" key="4">
    <source>
        <dbReference type="PROSITE" id="PS50056"/>
    </source>
</evidence>
<dbReference type="PROSITE" id="PS50054">
    <property type="entry name" value="TYR_PHOSPHATASE_DUAL"/>
    <property type="match status" value="1"/>
</dbReference>
<evidence type="ECO:0000256" key="2">
    <source>
        <dbReference type="ARBA" id="ARBA00022912"/>
    </source>
</evidence>
<dbReference type="Proteomes" id="UP000053424">
    <property type="component" value="Unassembled WGS sequence"/>
</dbReference>
<dbReference type="HOGENOM" id="CLU_027074_11_5_1"/>
<dbReference type="PROSITE" id="PS00383">
    <property type="entry name" value="TYR_PHOSPHATASE_1"/>
    <property type="match status" value="1"/>
</dbReference>
<evidence type="ECO:0000256" key="1">
    <source>
        <dbReference type="ARBA" id="ARBA00022801"/>
    </source>
</evidence>
<protein>
    <submittedName>
        <fullName evidence="5">Uncharacterized protein</fullName>
    </submittedName>
</protein>
<dbReference type="STRING" id="686832.A0A0C2XLY4"/>
<dbReference type="GO" id="GO:0005737">
    <property type="term" value="C:cytoplasm"/>
    <property type="evidence" value="ECO:0007669"/>
    <property type="project" value="TreeGrafter"/>
</dbReference>
<proteinExistence type="predicted"/>
<dbReference type="PANTHER" id="PTHR46377">
    <property type="entry name" value="DUAL SPECIFICITY PROTEIN PHOSPHATASE 19"/>
    <property type="match status" value="1"/>
</dbReference>
<dbReference type="SUPFAM" id="SSF52799">
    <property type="entry name" value="(Phosphotyrosine protein) phosphatases II"/>
    <property type="match status" value="1"/>
</dbReference>
<reference evidence="5 6" key="1">
    <citation type="submission" date="2014-04" db="EMBL/GenBank/DDBJ databases">
        <authorList>
            <consortium name="DOE Joint Genome Institute"/>
            <person name="Kuo A."/>
            <person name="Gay G."/>
            <person name="Dore J."/>
            <person name="Kohler A."/>
            <person name="Nagy L.G."/>
            <person name="Floudas D."/>
            <person name="Copeland A."/>
            <person name="Barry K.W."/>
            <person name="Cichocki N."/>
            <person name="Veneault-Fourrey C."/>
            <person name="LaButti K."/>
            <person name="Lindquist E.A."/>
            <person name="Lipzen A."/>
            <person name="Lundell T."/>
            <person name="Morin E."/>
            <person name="Murat C."/>
            <person name="Sun H."/>
            <person name="Tunlid A."/>
            <person name="Henrissat B."/>
            <person name="Grigoriev I.V."/>
            <person name="Hibbett D.S."/>
            <person name="Martin F."/>
            <person name="Nordberg H.P."/>
            <person name="Cantor M.N."/>
            <person name="Hua S.X."/>
        </authorList>
    </citation>
    <scope>NUCLEOTIDE SEQUENCE [LARGE SCALE GENOMIC DNA]</scope>
    <source>
        <strain evidence="6">h7</strain>
    </source>
</reference>
<feature type="domain" description="Tyrosine specific protein phosphatases" evidence="4">
    <location>
        <begin position="48"/>
        <end position="108"/>
    </location>
</feature>
<dbReference type="GO" id="GO:0008579">
    <property type="term" value="F:JUN kinase phosphatase activity"/>
    <property type="evidence" value="ECO:0007669"/>
    <property type="project" value="TreeGrafter"/>
</dbReference>
<dbReference type="SMART" id="SM00195">
    <property type="entry name" value="DSPc"/>
    <property type="match status" value="1"/>
</dbReference>
<dbReference type="OrthoDB" id="10252009at2759"/>
<dbReference type="InterPro" id="IPR029021">
    <property type="entry name" value="Prot-tyrosine_phosphatase-like"/>
</dbReference>
<name>A0A0C2XLY4_HEBCY</name>
<dbReference type="PANTHER" id="PTHR46377:SF1">
    <property type="entry name" value="DUAL SPECIFICITY PROTEIN PHOSPHATASE 19"/>
    <property type="match status" value="1"/>
</dbReference>
<sequence length="139" mass="15653">SLSAALSAEQIKKHSITHILSVCSDCRSTGPKHLTISVEDTEYEDLLIHLPKTCRFIEDALERGGRVLVHCVMGVSRSATVVAAFLMKTRGTTAPEAIRHIKHRRPQIHPNYGFIKQLDAFAKCDYEPCPSHPTYRSWR</sequence>
<dbReference type="InterPro" id="IPR020422">
    <property type="entry name" value="TYR_PHOSPHATASE_DUAL_dom"/>
</dbReference>
<keyword evidence="6" id="KW-1185">Reference proteome</keyword>
<keyword evidence="1" id="KW-0378">Hydrolase</keyword>
<dbReference type="AlphaFoldDB" id="A0A0C2XLY4"/>
<dbReference type="EMBL" id="KN831789">
    <property type="protein sequence ID" value="KIM38743.1"/>
    <property type="molecule type" value="Genomic_DNA"/>
</dbReference>
<dbReference type="InterPro" id="IPR000387">
    <property type="entry name" value="Tyr_Pase_dom"/>
</dbReference>
<feature type="non-terminal residue" evidence="5">
    <location>
        <position position="139"/>
    </location>
</feature>
<dbReference type="InterPro" id="IPR016130">
    <property type="entry name" value="Tyr_Pase_AS"/>
</dbReference>
<evidence type="ECO:0000259" key="3">
    <source>
        <dbReference type="PROSITE" id="PS50054"/>
    </source>
</evidence>
<accession>A0A0C2XLY4</accession>
<feature type="domain" description="Tyrosine-protein phosphatase" evidence="3">
    <location>
        <begin position="1"/>
        <end position="127"/>
    </location>
</feature>
<dbReference type="Pfam" id="PF00782">
    <property type="entry name" value="DSPc"/>
    <property type="match status" value="1"/>
</dbReference>
<reference evidence="6" key="2">
    <citation type="submission" date="2015-01" db="EMBL/GenBank/DDBJ databases">
        <title>Evolutionary Origins and Diversification of the Mycorrhizal Mutualists.</title>
        <authorList>
            <consortium name="DOE Joint Genome Institute"/>
            <consortium name="Mycorrhizal Genomics Consortium"/>
            <person name="Kohler A."/>
            <person name="Kuo A."/>
            <person name="Nagy L.G."/>
            <person name="Floudas D."/>
            <person name="Copeland A."/>
            <person name="Barry K.W."/>
            <person name="Cichocki N."/>
            <person name="Veneault-Fourrey C."/>
            <person name="LaButti K."/>
            <person name="Lindquist E.A."/>
            <person name="Lipzen A."/>
            <person name="Lundell T."/>
            <person name="Morin E."/>
            <person name="Murat C."/>
            <person name="Riley R."/>
            <person name="Ohm R."/>
            <person name="Sun H."/>
            <person name="Tunlid A."/>
            <person name="Henrissat B."/>
            <person name="Grigoriev I.V."/>
            <person name="Hibbett D.S."/>
            <person name="Martin F."/>
        </authorList>
    </citation>
    <scope>NUCLEOTIDE SEQUENCE [LARGE SCALE GENOMIC DNA]</scope>
    <source>
        <strain evidence="6">h7</strain>
    </source>
</reference>
<gene>
    <name evidence="5" type="ORF">M413DRAFT_51531</name>
</gene>
<dbReference type="CDD" id="cd14498">
    <property type="entry name" value="DSP"/>
    <property type="match status" value="1"/>
</dbReference>
<dbReference type="InterPro" id="IPR000340">
    <property type="entry name" value="Dual-sp_phosphatase_cat-dom"/>
</dbReference>
<dbReference type="Gene3D" id="3.90.190.10">
    <property type="entry name" value="Protein tyrosine phosphatase superfamily"/>
    <property type="match status" value="1"/>
</dbReference>
<organism evidence="5 6">
    <name type="scientific">Hebeloma cylindrosporum</name>
    <dbReference type="NCBI Taxonomy" id="76867"/>
    <lineage>
        <taxon>Eukaryota</taxon>
        <taxon>Fungi</taxon>
        <taxon>Dikarya</taxon>
        <taxon>Basidiomycota</taxon>
        <taxon>Agaricomycotina</taxon>
        <taxon>Agaricomycetes</taxon>
        <taxon>Agaricomycetidae</taxon>
        <taxon>Agaricales</taxon>
        <taxon>Agaricineae</taxon>
        <taxon>Hymenogastraceae</taxon>
        <taxon>Hebeloma</taxon>
    </lineage>
</organism>
<evidence type="ECO:0000313" key="6">
    <source>
        <dbReference type="Proteomes" id="UP000053424"/>
    </source>
</evidence>
<evidence type="ECO:0000313" key="5">
    <source>
        <dbReference type="EMBL" id="KIM38743.1"/>
    </source>
</evidence>
<dbReference type="PROSITE" id="PS50056">
    <property type="entry name" value="TYR_PHOSPHATASE_2"/>
    <property type="match status" value="1"/>
</dbReference>